<evidence type="ECO:0000313" key="7">
    <source>
        <dbReference type="EMBL" id="KMS99385.1"/>
    </source>
</evidence>
<evidence type="ECO:0000256" key="5">
    <source>
        <dbReference type="RuleBase" id="RU003682"/>
    </source>
</evidence>
<dbReference type="SUPFAM" id="SSF51197">
    <property type="entry name" value="Clavaminate synthase-like"/>
    <property type="match status" value="1"/>
</dbReference>
<dbReference type="eggNOG" id="KOG0143">
    <property type="taxonomic scope" value="Eukaryota"/>
</dbReference>
<dbReference type="PANTHER" id="PTHR10209:SF864">
    <property type="entry name" value="FE2OG DIOXYGENASE DOMAIN-CONTAINING PROTEIN"/>
    <property type="match status" value="1"/>
</dbReference>
<dbReference type="KEGG" id="bvg:104906007"/>
<feature type="domain" description="Fe2OG dioxygenase" evidence="6">
    <location>
        <begin position="225"/>
        <end position="329"/>
    </location>
</feature>
<dbReference type="Pfam" id="PF14226">
    <property type="entry name" value="DIOX_N"/>
    <property type="match status" value="1"/>
</dbReference>
<dbReference type="GO" id="GO:0046872">
    <property type="term" value="F:metal ion binding"/>
    <property type="evidence" value="ECO:0007669"/>
    <property type="project" value="UniProtKB-KW"/>
</dbReference>
<dbReference type="PANTHER" id="PTHR10209">
    <property type="entry name" value="OXIDOREDUCTASE, 2OG-FE II OXYGENASE FAMILY PROTEIN"/>
    <property type="match status" value="1"/>
</dbReference>
<dbReference type="InterPro" id="IPR005123">
    <property type="entry name" value="Oxoglu/Fe-dep_dioxygenase_dom"/>
</dbReference>
<keyword evidence="4 5" id="KW-0408">Iron</keyword>
<accession>A0A0J8E8B8</accession>
<dbReference type="InterPro" id="IPR044861">
    <property type="entry name" value="IPNS-like_FE2OG_OXY"/>
</dbReference>
<proteinExistence type="inferred from homology"/>
<name>A0A0J8E8B8_BETVV</name>
<dbReference type="Pfam" id="PF03171">
    <property type="entry name" value="2OG-FeII_Oxy"/>
    <property type="match status" value="1"/>
</dbReference>
<evidence type="ECO:0000259" key="6">
    <source>
        <dbReference type="PROSITE" id="PS51471"/>
    </source>
</evidence>
<organism evidence="7 8">
    <name type="scientific">Beta vulgaris subsp. vulgaris</name>
    <name type="common">Beet</name>
    <dbReference type="NCBI Taxonomy" id="3555"/>
    <lineage>
        <taxon>Eukaryota</taxon>
        <taxon>Viridiplantae</taxon>
        <taxon>Streptophyta</taxon>
        <taxon>Embryophyta</taxon>
        <taxon>Tracheophyta</taxon>
        <taxon>Spermatophyta</taxon>
        <taxon>Magnoliopsida</taxon>
        <taxon>eudicotyledons</taxon>
        <taxon>Gunneridae</taxon>
        <taxon>Pentapetalae</taxon>
        <taxon>Caryophyllales</taxon>
        <taxon>Chenopodiaceae</taxon>
        <taxon>Betoideae</taxon>
        <taxon>Beta</taxon>
    </lineage>
</organism>
<dbReference type="PROSITE" id="PS51471">
    <property type="entry name" value="FE2OG_OXY"/>
    <property type="match status" value="1"/>
</dbReference>
<dbReference type="OrthoDB" id="288590at2759"/>
<dbReference type="Gene3D" id="2.60.120.330">
    <property type="entry name" value="B-lactam Antibiotic, Isopenicillin N Synthase, Chain"/>
    <property type="match status" value="1"/>
</dbReference>
<evidence type="ECO:0000256" key="2">
    <source>
        <dbReference type="ARBA" id="ARBA00022723"/>
    </source>
</evidence>
<dbReference type="EMBL" id="KQ090219">
    <property type="protein sequence ID" value="KMS99385.1"/>
    <property type="molecule type" value="Genomic_DNA"/>
</dbReference>
<reference evidence="7 8" key="1">
    <citation type="journal article" date="2014" name="Nature">
        <title>The genome of the recently domesticated crop plant sugar beet (Beta vulgaris).</title>
        <authorList>
            <person name="Dohm J.C."/>
            <person name="Minoche A.E."/>
            <person name="Holtgrawe D."/>
            <person name="Capella-Gutierrez S."/>
            <person name="Zakrzewski F."/>
            <person name="Tafer H."/>
            <person name="Rupp O."/>
            <person name="Sorensen T.R."/>
            <person name="Stracke R."/>
            <person name="Reinhardt R."/>
            <person name="Goesmann A."/>
            <person name="Kraft T."/>
            <person name="Schulz B."/>
            <person name="Stadler P.F."/>
            <person name="Schmidt T."/>
            <person name="Gabaldon T."/>
            <person name="Lehrach H."/>
            <person name="Weisshaar B."/>
            <person name="Himmelbauer H."/>
        </authorList>
    </citation>
    <scope>NUCLEOTIDE SEQUENCE [LARGE SCALE GENOMIC DNA]</scope>
    <source>
        <tissue evidence="7">Taproot</tissue>
    </source>
</reference>
<evidence type="ECO:0000256" key="1">
    <source>
        <dbReference type="ARBA" id="ARBA00008056"/>
    </source>
</evidence>
<evidence type="ECO:0000256" key="3">
    <source>
        <dbReference type="ARBA" id="ARBA00023002"/>
    </source>
</evidence>
<comment type="similarity">
    <text evidence="1 5">Belongs to the iron/ascorbate-dependent oxidoreductase family.</text>
</comment>
<dbReference type="OMA" id="FRDMAGT"/>
<dbReference type="Gramene" id="KMS99385">
    <property type="protein sequence ID" value="KMS99385"/>
    <property type="gene ID" value="BVRB_2g045090"/>
</dbReference>
<dbReference type="InterPro" id="IPR026992">
    <property type="entry name" value="DIOX_N"/>
</dbReference>
<dbReference type="GO" id="GO:0051213">
    <property type="term" value="F:dioxygenase activity"/>
    <property type="evidence" value="ECO:0007669"/>
    <property type="project" value="UniProtKB-ARBA"/>
</dbReference>
<sequence length="382" mass="43215">MVSKHQMQHDYDREVEIKAFEDSKAGVKGLVDAGITHIPSFFIHEHLSINTNNDNNTQNGAPVAFGEDGKNKIPLIDFRGIDDKDGGRRDEVIKQVKSACENYGFFQVVNHGIPVQVLDEMLDGIRKFHEQDVEVKKEYYSRDYETKHFLYNSNFNLLQVKVAAWRDTMTYIRGSLPPNPEEISPVCRDILIRYTDEMMNIGETIYELLSQALGLNLNYLKEIGCNNGIFAPCNYYPACPEPELTFGSTTHADSGFITILLPNHIPGLQVLYQGHQWIDVVPIHGALVVNMGNLMQLITNNKFVSALHRVLASKEGPRISMACIFRPHYSPENTSRLYEPIKELLSEENPPLYRAVTVKEIISNKHSTTPGSIGNALHKFKL</sequence>
<gene>
    <name evidence="7" type="ORF">BVRB_2g045090</name>
</gene>
<dbReference type="InterPro" id="IPR027443">
    <property type="entry name" value="IPNS-like_sf"/>
</dbReference>
<keyword evidence="2 5" id="KW-0479">Metal-binding</keyword>
<dbReference type="FunFam" id="2.60.120.330:FF:000005">
    <property type="entry name" value="1-aminocyclopropane-1-carboxylate oxidase homolog 1"/>
    <property type="match status" value="1"/>
</dbReference>
<evidence type="ECO:0000256" key="4">
    <source>
        <dbReference type="ARBA" id="ARBA00023004"/>
    </source>
</evidence>
<keyword evidence="8" id="KW-1185">Reference proteome</keyword>
<dbReference type="Proteomes" id="UP000035740">
    <property type="component" value="Unassembled WGS sequence"/>
</dbReference>
<dbReference type="AlphaFoldDB" id="A0A0J8E8B8"/>
<evidence type="ECO:0000313" key="8">
    <source>
        <dbReference type="Proteomes" id="UP000035740"/>
    </source>
</evidence>
<protein>
    <recommendedName>
        <fullName evidence="6">Fe2OG dioxygenase domain-containing protein</fullName>
    </recommendedName>
</protein>
<keyword evidence="3 5" id="KW-0560">Oxidoreductase</keyword>